<name>A0AC35GYF5_9BILA</name>
<accession>A0AC35GYF5</accession>
<sequence>VNGSYCFLLLLSPSLVQAIFKIETDKKVSEYITQLFVNHIREEGSLKGAAQAVIDSINQELQAKIEHGHLRPLETSLSMVVVPLNDEIVELLSESEKSIHAQSHGDNTVESYVDFSEYFVDTPEMQDKRNDIEAKIASIKQLYKEKRTLRPISED</sequence>
<evidence type="ECO:0000313" key="2">
    <source>
        <dbReference type="WBParaSite" id="PS1159_v2.g9970.t1"/>
    </source>
</evidence>
<proteinExistence type="predicted"/>
<reference evidence="2" key="1">
    <citation type="submission" date="2022-11" db="UniProtKB">
        <authorList>
            <consortium name="WormBaseParasite"/>
        </authorList>
    </citation>
    <scope>IDENTIFICATION</scope>
</reference>
<protein>
    <submittedName>
        <fullName evidence="2">Uncharacterized protein</fullName>
    </submittedName>
</protein>
<organism evidence="1 2">
    <name type="scientific">Panagrolaimus sp. PS1159</name>
    <dbReference type="NCBI Taxonomy" id="55785"/>
    <lineage>
        <taxon>Eukaryota</taxon>
        <taxon>Metazoa</taxon>
        <taxon>Ecdysozoa</taxon>
        <taxon>Nematoda</taxon>
        <taxon>Chromadorea</taxon>
        <taxon>Rhabditida</taxon>
        <taxon>Tylenchina</taxon>
        <taxon>Panagrolaimomorpha</taxon>
        <taxon>Panagrolaimoidea</taxon>
        <taxon>Panagrolaimidae</taxon>
        <taxon>Panagrolaimus</taxon>
    </lineage>
</organism>
<dbReference type="WBParaSite" id="PS1159_v2.g9970.t1">
    <property type="protein sequence ID" value="PS1159_v2.g9970.t1"/>
    <property type="gene ID" value="PS1159_v2.g9970"/>
</dbReference>
<dbReference type="Proteomes" id="UP000887580">
    <property type="component" value="Unplaced"/>
</dbReference>
<evidence type="ECO:0000313" key="1">
    <source>
        <dbReference type="Proteomes" id="UP000887580"/>
    </source>
</evidence>